<gene>
    <name evidence="3" type="ORF">TCAL_01590</name>
</gene>
<reference evidence="3 4" key="1">
    <citation type="journal article" date="2018" name="Nat. Ecol. Evol.">
        <title>Genomic signatures of mitonuclear coevolution across populations of Tigriopus californicus.</title>
        <authorList>
            <person name="Barreto F.S."/>
            <person name="Watson E.T."/>
            <person name="Lima T.G."/>
            <person name="Willett C.S."/>
            <person name="Edmands S."/>
            <person name="Li W."/>
            <person name="Burton R.S."/>
        </authorList>
    </citation>
    <scope>NUCLEOTIDE SEQUENCE [LARGE SCALE GENOMIC DNA]</scope>
    <source>
        <strain evidence="3 4">San Diego</strain>
    </source>
</reference>
<dbReference type="Proteomes" id="UP000318571">
    <property type="component" value="Chromosome 3"/>
</dbReference>
<dbReference type="EMBL" id="VCGU01000007">
    <property type="protein sequence ID" value="TRY73571.1"/>
    <property type="molecule type" value="Genomic_DNA"/>
</dbReference>
<dbReference type="PROSITE" id="PS50948">
    <property type="entry name" value="PAN"/>
    <property type="match status" value="1"/>
</dbReference>
<dbReference type="Pfam" id="PF00024">
    <property type="entry name" value="PAN_1"/>
    <property type="match status" value="1"/>
</dbReference>
<dbReference type="InterPro" id="IPR003609">
    <property type="entry name" value="Pan_app"/>
</dbReference>
<name>A0A553P7A7_TIGCA</name>
<feature type="domain" description="Apple" evidence="2">
    <location>
        <begin position="56"/>
        <end position="140"/>
    </location>
</feature>
<accession>A0A553P7A7</accession>
<evidence type="ECO:0000259" key="2">
    <source>
        <dbReference type="PROSITE" id="PS50948"/>
    </source>
</evidence>
<organism evidence="3 4">
    <name type="scientific">Tigriopus californicus</name>
    <name type="common">Marine copepod</name>
    <dbReference type="NCBI Taxonomy" id="6832"/>
    <lineage>
        <taxon>Eukaryota</taxon>
        <taxon>Metazoa</taxon>
        <taxon>Ecdysozoa</taxon>
        <taxon>Arthropoda</taxon>
        <taxon>Crustacea</taxon>
        <taxon>Multicrustacea</taxon>
        <taxon>Hexanauplia</taxon>
        <taxon>Copepoda</taxon>
        <taxon>Harpacticoida</taxon>
        <taxon>Harpacticidae</taxon>
        <taxon>Tigriopus</taxon>
    </lineage>
</organism>
<feature type="signal peptide" evidence="1">
    <location>
        <begin position="1"/>
        <end position="17"/>
    </location>
</feature>
<proteinExistence type="predicted"/>
<evidence type="ECO:0000313" key="4">
    <source>
        <dbReference type="Proteomes" id="UP000318571"/>
    </source>
</evidence>
<evidence type="ECO:0000313" key="3">
    <source>
        <dbReference type="EMBL" id="TRY73571.1"/>
    </source>
</evidence>
<dbReference type="AlphaFoldDB" id="A0A553P7A7"/>
<keyword evidence="4" id="KW-1185">Reference proteome</keyword>
<protein>
    <recommendedName>
        <fullName evidence="2">Apple domain-containing protein</fullName>
    </recommendedName>
</protein>
<sequence>MNILIIASSMLLAVAVAIPVDVEETPNGWLQFDADNALSPIPYEPTDTEEDRSEPCMKTVFGKRMSGVDKPNASRRTLGECKSICSQSRSTCKAFEHYRFNPAGSHDDDSQGLCRLFYRNVGTLDSDRGSMYATGIKGQC</sequence>
<evidence type="ECO:0000256" key="1">
    <source>
        <dbReference type="SAM" id="SignalP"/>
    </source>
</evidence>
<comment type="caution">
    <text evidence="3">The sequence shown here is derived from an EMBL/GenBank/DDBJ whole genome shotgun (WGS) entry which is preliminary data.</text>
</comment>
<keyword evidence="1" id="KW-0732">Signal</keyword>
<feature type="chain" id="PRO_5021778050" description="Apple domain-containing protein" evidence="1">
    <location>
        <begin position="18"/>
        <end position="140"/>
    </location>
</feature>